<organism evidence="3 4">
    <name type="scientific">Cytobacillus purgationiresistens</name>
    <dbReference type="NCBI Taxonomy" id="863449"/>
    <lineage>
        <taxon>Bacteria</taxon>
        <taxon>Bacillati</taxon>
        <taxon>Bacillota</taxon>
        <taxon>Bacilli</taxon>
        <taxon>Bacillales</taxon>
        <taxon>Bacillaceae</taxon>
        <taxon>Cytobacillus</taxon>
    </lineage>
</organism>
<accession>A0ABU0APX0</accession>
<dbReference type="InterPro" id="IPR006221">
    <property type="entry name" value="TrpG/PapA_dom"/>
</dbReference>
<dbReference type="Gene3D" id="3.40.50.880">
    <property type="match status" value="1"/>
</dbReference>
<evidence type="ECO:0000313" key="4">
    <source>
        <dbReference type="Proteomes" id="UP001238088"/>
    </source>
</evidence>
<dbReference type="PROSITE" id="PS51273">
    <property type="entry name" value="GATASE_TYPE_1"/>
    <property type="match status" value="1"/>
</dbReference>
<evidence type="ECO:0000256" key="1">
    <source>
        <dbReference type="ARBA" id="ARBA00022962"/>
    </source>
</evidence>
<name>A0ABU0APX0_9BACI</name>
<dbReference type="GO" id="GO:0046820">
    <property type="term" value="F:4-amino-4-deoxychorismate synthase activity"/>
    <property type="evidence" value="ECO:0007669"/>
    <property type="project" value="UniProtKB-EC"/>
</dbReference>
<keyword evidence="4" id="KW-1185">Reference proteome</keyword>
<dbReference type="InterPro" id="IPR050472">
    <property type="entry name" value="Anth_synth/Amidotransfase"/>
</dbReference>
<dbReference type="PANTHER" id="PTHR43418">
    <property type="entry name" value="MULTIFUNCTIONAL TRYPTOPHAN BIOSYNTHESIS PROTEIN-RELATED"/>
    <property type="match status" value="1"/>
</dbReference>
<dbReference type="EMBL" id="JAUSUB010000033">
    <property type="protein sequence ID" value="MDQ0273075.1"/>
    <property type="molecule type" value="Genomic_DNA"/>
</dbReference>
<dbReference type="PRINTS" id="PR00099">
    <property type="entry name" value="CPSGATASE"/>
</dbReference>
<keyword evidence="1" id="KW-0315">Glutamine amidotransferase</keyword>
<dbReference type="SUPFAM" id="SSF52317">
    <property type="entry name" value="Class I glutamine amidotransferase-like"/>
    <property type="match status" value="1"/>
</dbReference>
<dbReference type="EC" id="2.6.1.85" evidence="3"/>
<proteinExistence type="predicted"/>
<dbReference type="PRINTS" id="PR00097">
    <property type="entry name" value="ANTSNTHASEII"/>
</dbReference>
<keyword evidence="3" id="KW-0032">Aminotransferase</keyword>
<sequence>MILMIDNYDSFTYNLVQYLGELGMELIVKRNNEITIEEMKKLNPEFLMISPGPCSPDEAGISLEAIEAFAGEVPILGVCLGHQSIAQCFGGEVVRAERLMHGKTSEIFHDGKSIFDGLPQPFPATRYHSLIVQKETLPSCFEVSGWTSEGEIMGIRHKELPIEGVQFHPESIMTAAGKDLLKNFLLSHGSGSKNPAALRG</sequence>
<dbReference type="CDD" id="cd01743">
    <property type="entry name" value="GATase1_Anthranilate_Synthase"/>
    <property type="match status" value="1"/>
</dbReference>
<reference evidence="3 4" key="1">
    <citation type="submission" date="2023-07" db="EMBL/GenBank/DDBJ databases">
        <title>Genomic Encyclopedia of Type Strains, Phase IV (KMG-IV): sequencing the most valuable type-strain genomes for metagenomic binning, comparative biology and taxonomic classification.</title>
        <authorList>
            <person name="Goeker M."/>
        </authorList>
    </citation>
    <scope>NUCLEOTIDE SEQUENCE [LARGE SCALE GENOMIC DNA]</scope>
    <source>
        <strain evidence="3 4">DSM 23494</strain>
    </source>
</reference>
<dbReference type="NCBIfam" id="TIGR00566">
    <property type="entry name" value="trpG_papA"/>
    <property type="match status" value="1"/>
</dbReference>
<dbReference type="Pfam" id="PF00117">
    <property type="entry name" value="GATase"/>
    <property type="match status" value="1"/>
</dbReference>
<keyword evidence="3" id="KW-0808">Transferase</keyword>
<gene>
    <name evidence="3" type="ORF">J2S17_004993</name>
</gene>
<evidence type="ECO:0000259" key="2">
    <source>
        <dbReference type="Pfam" id="PF00117"/>
    </source>
</evidence>
<feature type="domain" description="Glutamine amidotransferase" evidence="2">
    <location>
        <begin position="3"/>
        <end position="186"/>
    </location>
</feature>
<protein>
    <submittedName>
        <fullName evidence="3">Para-aminobenzoate synthetase component 2</fullName>
        <ecNumber evidence="3">2.6.1.85</ecNumber>
    </submittedName>
</protein>
<dbReference type="InterPro" id="IPR029062">
    <property type="entry name" value="Class_I_gatase-like"/>
</dbReference>
<dbReference type="PANTHER" id="PTHR43418:SF4">
    <property type="entry name" value="MULTIFUNCTIONAL TRYPTOPHAN BIOSYNTHESIS PROTEIN"/>
    <property type="match status" value="1"/>
</dbReference>
<dbReference type="InterPro" id="IPR017926">
    <property type="entry name" value="GATASE"/>
</dbReference>
<comment type="caution">
    <text evidence="3">The sequence shown here is derived from an EMBL/GenBank/DDBJ whole genome shotgun (WGS) entry which is preliminary data.</text>
</comment>
<dbReference type="PRINTS" id="PR00096">
    <property type="entry name" value="GATASE"/>
</dbReference>
<evidence type="ECO:0000313" key="3">
    <source>
        <dbReference type="EMBL" id="MDQ0273075.1"/>
    </source>
</evidence>
<dbReference type="RefSeq" id="WP_307478712.1">
    <property type="nucleotide sequence ID" value="NZ_JAUSUB010000033.1"/>
</dbReference>
<dbReference type="Proteomes" id="UP001238088">
    <property type="component" value="Unassembled WGS sequence"/>
</dbReference>
<dbReference type="NCBIfam" id="NF005799">
    <property type="entry name" value="PRK07649.1"/>
    <property type="match status" value="1"/>
</dbReference>